<comment type="function">
    <text evidence="2 7">Catalyzes the formation of N(7)-methylguanine at position 46 (m7G46) in tRNA.</text>
</comment>
<evidence type="ECO:0000256" key="6">
    <source>
        <dbReference type="ARBA" id="ARBA00022694"/>
    </source>
</evidence>
<dbReference type="PANTHER" id="PTHR23417:SF14">
    <property type="entry name" value="PENTACOTRIPEPTIDE-REPEAT REGION OF PRORP DOMAIN-CONTAINING PROTEIN"/>
    <property type="match status" value="1"/>
</dbReference>
<reference evidence="8 9" key="1">
    <citation type="submission" date="2018-12" db="EMBL/GenBank/DDBJ databases">
        <authorList>
            <person name="Chong R.A."/>
        </authorList>
    </citation>
    <scope>NUCLEOTIDE SEQUENCE [LARGE SCALE GENOMIC DNA]</scope>
    <source>
        <strain evidence="8 9">Hla</strain>
    </source>
</reference>
<evidence type="ECO:0000256" key="5">
    <source>
        <dbReference type="ARBA" id="ARBA00022691"/>
    </source>
</evidence>
<dbReference type="EMBL" id="CP034876">
    <property type="protein sequence ID" value="QCI21259.1"/>
    <property type="molecule type" value="Genomic_DNA"/>
</dbReference>
<dbReference type="Pfam" id="PF02390">
    <property type="entry name" value="Methyltransf_4"/>
    <property type="match status" value="1"/>
</dbReference>
<dbReference type="EC" id="2.1.1.33" evidence="7"/>
<feature type="binding site" evidence="7">
    <location>
        <position position="149"/>
    </location>
    <ligand>
        <name>substrate</name>
    </ligand>
</feature>
<dbReference type="PROSITE" id="PS51625">
    <property type="entry name" value="SAM_MT_TRMB"/>
    <property type="match status" value="1"/>
</dbReference>
<feature type="binding site" evidence="7">
    <location>
        <begin position="218"/>
        <end position="221"/>
    </location>
    <ligand>
        <name>substrate</name>
    </ligand>
</feature>
<feature type="binding site" evidence="7">
    <location>
        <position position="145"/>
    </location>
    <ligand>
        <name>S-adenosyl-L-methionine</name>
        <dbReference type="ChEBI" id="CHEBI:59789"/>
    </ligand>
</feature>
<dbReference type="UniPathway" id="UPA00989"/>
<gene>
    <name evidence="7 8" type="primary">trmB</name>
    <name evidence="8" type="ORF">D9V68_02825</name>
</gene>
<dbReference type="AlphaFoldDB" id="A0A4D6XYX5"/>
<dbReference type="InterPro" id="IPR029063">
    <property type="entry name" value="SAM-dependent_MTases_sf"/>
</dbReference>
<dbReference type="SUPFAM" id="SSF53335">
    <property type="entry name" value="S-adenosyl-L-methionine-dependent methyltransferases"/>
    <property type="match status" value="1"/>
</dbReference>
<feature type="binding site" evidence="7">
    <location>
        <position position="181"/>
    </location>
    <ligand>
        <name>substrate</name>
    </ligand>
</feature>
<evidence type="ECO:0000313" key="8">
    <source>
        <dbReference type="EMBL" id="QCI21259.1"/>
    </source>
</evidence>
<reference evidence="8 9" key="2">
    <citation type="submission" date="2019-05" db="EMBL/GenBank/DDBJ databases">
        <title>Genome evolution of the obligate endosymbiont Buchnera aphidicola.</title>
        <authorList>
            <person name="Moran N.A."/>
        </authorList>
    </citation>
    <scope>NUCLEOTIDE SEQUENCE [LARGE SCALE GENOMIC DNA]</scope>
    <source>
        <strain evidence="8 9">Hla</strain>
    </source>
</reference>
<comment type="similarity">
    <text evidence="7">Belongs to the class I-like SAM-binding methyltransferase superfamily. TrmB family.</text>
</comment>
<dbReference type="PANTHER" id="PTHR23417">
    <property type="entry name" value="3-DEOXY-D-MANNO-OCTULOSONIC-ACID TRANSFERASE/TRNA GUANINE-N 7 - -METHYLTRANSFERASE"/>
    <property type="match status" value="1"/>
</dbReference>
<evidence type="ECO:0000256" key="7">
    <source>
        <dbReference type="HAMAP-Rule" id="MF_01057"/>
    </source>
</evidence>
<dbReference type="OrthoDB" id="9802090at2"/>
<feature type="binding site" evidence="7">
    <location>
        <position position="70"/>
    </location>
    <ligand>
        <name>S-adenosyl-L-methionine</name>
        <dbReference type="ChEBI" id="CHEBI:59789"/>
    </ligand>
</feature>
<dbReference type="InterPro" id="IPR055361">
    <property type="entry name" value="tRNA_methyltr_TrmB_bact"/>
</dbReference>
<dbReference type="RefSeq" id="WP_158358140.1">
    <property type="nucleotide sequence ID" value="NZ_CP034876.1"/>
</dbReference>
<name>A0A4D6XYX5_9GAMM</name>
<feature type="binding site" evidence="7">
    <location>
        <position position="122"/>
    </location>
    <ligand>
        <name>S-adenosyl-L-methionine</name>
        <dbReference type="ChEBI" id="CHEBI:59789"/>
    </ligand>
</feature>
<evidence type="ECO:0000256" key="4">
    <source>
        <dbReference type="ARBA" id="ARBA00022679"/>
    </source>
</evidence>
<evidence type="ECO:0000256" key="3">
    <source>
        <dbReference type="ARBA" id="ARBA00022603"/>
    </source>
</evidence>
<proteinExistence type="inferred from homology"/>
<evidence type="ECO:0000256" key="2">
    <source>
        <dbReference type="ARBA" id="ARBA00003015"/>
    </source>
</evidence>
<keyword evidence="6 7" id="KW-0819">tRNA processing</keyword>
<protein>
    <recommendedName>
        <fullName evidence="7">tRNA (guanine-N(7)-)-methyltransferase</fullName>
        <ecNumber evidence="7">2.1.1.33</ecNumber>
    </recommendedName>
    <alternativeName>
        <fullName evidence="7">tRNA (guanine(46)-N(7))-methyltransferase</fullName>
    </alternativeName>
    <alternativeName>
        <fullName evidence="7">tRNA(m7G46)-methyltransferase</fullName>
    </alternativeName>
</protein>
<comment type="catalytic activity">
    <reaction evidence="1 7">
        <text>guanosine(46) in tRNA + S-adenosyl-L-methionine = N(7)-methylguanosine(46) in tRNA + S-adenosyl-L-homocysteine</text>
        <dbReference type="Rhea" id="RHEA:42708"/>
        <dbReference type="Rhea" id="RHEA-COMP:10188"/>
        <dbReference type="Rhea" id="RHEA-COMP:10189"/>
        <dbReference type="ChEBI" id="CHEBI:57856"/>
        <dbReference type="ChEBI" id="CHEBI:59789"/>
        <dbReference type="ChEBI" id="CHEBI:74269"/>
        <dbReference type="ChEBI" id="CHEBI:74480"/>
        <dbReference type="EC" id="2.1.1.33"/>
    </reaction>
</comment>
<feature type="binding site" evidence="7">
    <location>
        <position position="95"/>
    </location>
    <ligand>
        <name>S-adenosyl-L-methionine</name>
        <dbReference type="ChEBI" id="CHEBI:59789"/>
    </ligand>
</feature>
<evidence type="ECO:0000313" key="9">
    <source>
        <dbReference type="Proteomes" id="UP000298738"/>
    </source>
</evidence>
<comment type="subunit">
    <text evidence="7">Monomer.</text>
</comment>
<dbReference type="GO" id="GO:0008176">
    <property type="term" value="F:tRNA (guanine(46)-N7)-methyltransferase activity"/>
    <property type="evidence" value="ECO:0007669"/>
    <property type="project" value="UniProtKB-UniRule"/>
</dbReference>
<keyword evidence="4 7" id="KW-0808">Transferase</keyword>
<dbReference type="Gene3D" id="3.40.50.150">
    <property type="entry name" value="Vaccinia Virus protein VP39"/>
    <property type="match status" value="1"/>
</dbReference>
<dbReference type="HAMAP" id="MF_01057">
    <property type="entry name" value="tRNA_methyltr_TrmB"/>
    <property type="match status" value="1"/>
</dbReference>
<dbReference type="Proteomes" id="UP000298738">
    <property type="component" value="Chromosome"/>
</dbReference>
<comment type="caution">
    <text evidence="7">Lacks conserved residue(s) required for the propagation of feature annotation.</text>
</comment>
<keyword evidence="5 7" id="KW-0949">S-adenosyl-L-methionine</keyword>
<dbReference type="InterPro" id="IPR003358">
    <property type="entry name" value="tRNA_(Gua-N-7)_MeTrfase_Trmb"/>
</dbReference>
<dbReference type="NCBIfam" id="TIGR00091">
    <property type="entry name" value="tRNA (guanosine(46)-N7)-methyltransferase TrmB"/>
    <property type="match status" value="1"/>
</dbReference>
<keyword evidence="3 7" id="KW-0489">Methyltransferase</keyword>
<sequence length="240" mass="28066">MRNNILIPKYNHNGTFLRQIRSFVCRKGRITRAQLQAIQKYWSLIGIDFQLKPLSLISIFDNYKAPIVLEIGFGSGKSLVKNAVKFPNKNFLGIEVYKSGIGSCLHFAYSSKINNLRIIYHDAIEVINTMISDRTLSKVQIFFPDPWNKKRHHKRRLLKSSFLEKIAKKLIISGILHIATDSEEYAYYILDEIKNIEKYKNLSKNNTFIKRPIFREITKFEKKGCLQGNKIFDLMFQLKE</sequence>
<evidence type="ECO:0000256" key="1">
    <source>
        <dbReference type="ARBA" id="ARBA00000142"/>
    </source>
</evidence>
<accession>A0A4D6XYX5</accession>
<comment type="pathway">
    <text evidence="7">tRNA modification; N(7)-methylguanine-tRNA biosynthesis.</text>
</comment>
<dbReference type="GO" id="GO:0043527">
    <property type="term" value="C:tRNA methyltransferase complex"/>
    <property type="evidence" value="ECO:0007669"/>
    <property type="project" value="TreeGrafter"/>
</dbReference>
<organism evidence="8 9">
    <name type="scientific">Buchnera aphidicola</name>
    <name type="common">Hyperomyzus lactucae</name>
    <dbReference type="NCBI Taxonomy" id="1241860"/>
    <lineage>
        <taxon>Bacteria</taxon>
        <taxon>Pseudomonadati</taxon>
        <taxon>Pseudomonadota</taxon>
        <taxon>Gammaproteobacteria</taxon>
        <taxon>Enterobacterales</taxon>
        <taxon>Erwiniaceae</taxon>
        <taxon>Buchnera</taxon>
    </lineage>
</organism>